<dbReference type="Proteomes" id="UP000193104">
    <property type="component" value="Unassembled WGS sequence"/>
</dbReference>
<gene>
    <name evidence="1" type="ORF">HA48_15535</name>
</gene>
<keyword evidence="2" id="KW-1185">Reference proteome</keyword>
<accession>A0A1X1D4C8</accession>
<dbReference type="AlphaFoldDB" id="A0A1X1D4C8"/>
<comment type="caution">
    <text evidence="1">The sequence shown here is derived from an EMBL/GenBank/DDBJ whole genome shotgun (WGS) entry which is preliminary data.</text>
</comment>
<dbReference type="OrthoDB" id="6538364at2"/>
<organism evidence="1 2">
    <name type="scientific">Pantoea wallisii</name>
    <dbReference type="NCBI Taxonomy" id="1076551"/>
    <lineage>
        <taxon>Bacteria</taxon>
        <taxon>Pseudomonadati</taxon>
        <taxon>Pseudomonadota</taxon>
        <taxon>Gammaproteobacteria</taxon>
        <taxon>Enterobacterales</taxon>
        <taxon>Erwiniaceae</taxon>
        <taxon>Pantoea</taxon>
    </lineage>
</organism>
<evidence type="ECO:0000313" key="1">
    <source>
        <dbReference type="EMBL" id="ORM71477.1"/>
    </source>
</evidence>
<evidence type="ECO:0000313" key="2">
    <source>
        <dbReference type="Proteomes" id="UP000193104"/>
    </source>
</evidence>
<reference evidence="1 2" key="1">
    <citation type="journal article" date="2017" name="Antonie Van Leeuwenhoek">
        <title>Phylogenomic resolution of the bacterial genus Pantoea and its relationship with Erwinia and Tatumella.</title>
        <authorList>
            <person name="Palmer M."/>
            <person name="Steenkamp E.T."/>
            <person name="Coetzee M.P."/>
            <person name="Chan W.Y."/>
            <person name="van Zyl E."/>
            <person name="De Maayer P."/>
            <person name="Coutinho T.A."/>
            <person name="Blom J."/>
            <person name="Smits T.H."/>
            <person name="Duffy B."/>
            <person name="Venter S.N."/>
        </authorList>
    </citation>
    <scope>NUCLEOTIDE SEQUENCE [LARGE SCALE GENOMIC DNA]</scope>
    <source>
        <strain evidence="1 2">LMG 26277</strain>
    </source>
</reference>
<dbReference type="RefSeq" id="WP_128602176.1">
    <property type="nucleotide sequence ID" value="NZ_MLFS01000047.1"/>
</dbReference>
<protein>
    <submittedName>
        <fullName evidence="1">Uncharacterized protein</fullName>
    </submittedName>
</protein>
<dbReference type="EMBL" id="MLFS01000047">
    <property type="protein sequence ID" value="ORM71477.1"/>
    <property type="molecule type" value="Genomic_DNA"/>
</dbReference>
<proteinExistence type="predicted"/>
<sequence>MQTAHIYVTGSGNPHTRLGFARVLIEQGTRKTPVIFNYENTTYKRSQIQGMIDAVLQLDSPHHVVLISASPLAVEKAEMGEGPNRDLIYELYRVLSAKGCTYEFDFRVGRAKEINKLLSDHNV</sequence>
<name>A0A1X1D4C8_9GAMM</name>